<evidence type="ECO:0000313" key="4">
    <source>
        <dbReference type="EMBL" id="KAK2978016.1"/>
    </source>
</evidence>
<feature type="compositionally biased region" description="Polar residues" evidence="1">
    <location>
        <begin position="252"/>
        <end position="273"/>
    </location>
</feature>
<feature type="domain" description="PB1-like" evidence="3">
    <location>
        <begin position="22"/>
        <end position="119"/>
    </location>
</feature>
<evidence type="ECO:0000256" key="1">
    <source>
        <dbReference type="SAM" id="MobiDB-lite"/>
    </source>
</evidence>
<evidence type="ECO:0000313" key="5">
    <source>
        <dbReference type="Proteomes" id="UP001187471"/>
    </source>
</evidence>
<proteinExistence type="predicted"/>
<organism evidence="4 5">
    <name type="scientific">Escallonia rubra</name>
    <dbReference type="NCBI Taxonomy" id="112253"/>
    <lineage>
        <taxon>Eukaryota</taxon>
        <taxon>Viridiplantae</taxon>
        <taxon>Streptophyta</taxon>
        <taxon>Embryophyta</taxon>
        <taxon>Tracheophyta</taxon>
        <taxon>Spermatophyta</taxon>
        <taxon>Magnoliopsida</taxon>
        <taxon>eudicotyledons</taxon>
        <taxon>Gunneridae</taxon>
        <taxon>Pentapetalae</taxon>
        <taxon>asterids</taxon>
        <taxon>campanulids</taxon>
        <taxon>Escalloniales</taxon>
        <taxon>Escalloniaceae</taxon>
        <taxon>Escallonia</taxon>
    </lineage>
</organism>
<gene>
    <name evidence="4" type="ORF">RJ640_022547</name>
</gene>
<feature type="compositionally biased region" description="Polar residues" evidence="1">
    <location>
        <begin position="282"/>
        <end position="300"/>
    </location>
</feature>
<dbReference type="InterPro" id="IPR004332">
    <property type="entry name" value="Transposase_MuDR"/>
</dbReference>
<dbReference type="Pfam" id="PF03108">
    <property type="entry name" value="DBD_Tnp_Mut"/>
    <property type="match status" value="1"/>
</dbReference>
<sequence length="529" mass="58451">MPRPKKKNGSSAKKSKYPPGSELFTIELHHGGIVKQLPKYAYLGGFVDEVINCDPDRMSMWELDKLVMQLGYDGPCGYYFRQPQEPLETGLVYITSDDFIVYMLASLPPDRTIEIYVKHSAAPLLLGSQVGDNLGEVDVDTSGVGLSVDDMNGVSTPKVIIDETNEGGNENDVDGNPEVIVDDINGGVNDNDNSRQGTAVNDNAEDIGGDASSEDELVHNQDRLYDSDYPVSADEDCEPVQVGTEPTEGVINPTQTSSMPNQNINDINEQQPNLGEPHLDSTEATQDIGESTQPASNPTLASAHIDGVPVDVMPESAEVSDEPRSVDESSDEDGWPGKGKKPIKQPHYPKFSQAEMKKPTFVVGQCFSSHTEFKDAVREYAMNEGVRISWKKNEKARVRAVCNKGSSPWSIFASRMFRSDTLHVKTYVNEHTCGRVSSNKLLKAGWRRTRAIVVSPLLELDRGCLPGPDLGMLEVSIFIHHFFTQLRNGALTVTVLKEEVKKPDVKAIDICGRVWQNPIKRAYEWFFEC</sequence>
<dbReference type="Proteomes" id="UP001187471">
    <property type="component" value="Unassembled WGS sequence"/>
</dbReference>
<accession>A0AA88UDH2</accession>
<dbReference type="InterPro" id="IPR058594">
    <property type="entry name" value="PB1-like_dom_pln"/>
</dbReference>
<dbReference type="EMBL" id="JAVXUO010001912">
    <property type="protein sequence ID" value="KAK2978016.1"/>
    <property type="molecule type" value="Genomic_DNA"/>
</dbReference>
<evidence type="ECO:0000259" key="3">
    <source>
        <dbReference type="Pfam" id="PF26130"/>
    </source>
</evidence>
<feature type="compositionally biased region" description="Basic and acidic residues" evidence="1">
    <location>
        <begin position="216"/>
        <end position="226"/>
    </location>
</feature>
<name>A0AA88UDH2_9ASTE</name>
<feature type="region of interest" description="Disordered" evidence="1">
    <location>
        <begin position="315"/>
        <end position="345"/>
    </location>
</feature>
<feature type="domain" description="Transposase MuDR plant" evidence="2">
    <location>
        <begin position="360"/>
        <end position="417"/>
    </location>
</feature>
<feature type="region of interest" description="Disordered" evidence="1">
    <location>
        <begin position="186"/>
        <end position="302"/>
    </location>
</feature>
<comment type="caution">
    <text evidence="4">The sequence shown here is derived from an EMBL/GenBank/DDBJ whole genome shotgun (WGS) entry which is preliminary data.</text>
</comment>
<dbReference type="Pfam" id="PF26130">
    <property type="entry name" value="PB1-like"/>
    <property type="match status" value="1"/>
</dbReference>
<evidence type="ECO:0000259" key="2">
    <source>
        <dbReference type="Pfam" id="PF03108"/>
    </source>
</evidence>
<feature type="compositionally biased region" description="Acidic residues" evidence="1">
    <location>
        <begin position="203"/>
        <end position="215"/>
    </location>
</feature>
<dbReference type="AlphaFoldDB" id="A0AA88UDH2"/>
<protein>
    <recommendedName>
        <fullName evidence="6">Transposase MuDR plant domain-containing protein</fullName>
    </recommendedName>
</protein>
<evidence type="ECO:0008006" key="6">
    <source>
        <dbReference type="Google" id="ProtNLM"/>
    </source>
</evidence>
<keyword evidence="5" id="KW-1185">Reference proteome</keyword>
<reference evidence="4" key="1">
    <citation type="submission" date="2022-12" db="EMBL/GenBank/DDBJ databases">
        <title>Draft genome assemblies for two species of Escallonia (Escalloniales).</title>
        <authorList>
            <person name="Chanderbali A."/>
            <person name="Dervinis C."/>
            <person name="Anghel I."/>
            <person name="Soltis D."/>
            <person name="Soltis P."/>
            <person name="Zapata F."/>
        </authorList>
    </citation>
    <scope>NUCLEOTIDE SEQUENCE</scope>
    <source>
        <strain evidence="4">UCBG92.1500</strain>
        <tissue evidence="4">Leaf</tissue>
    </source>
</reference>